<gene>
    <name evidence="2" type="ORF">M2412_002929</name>
</gene>
<feature type="signal peptide" evidence="1">
    <location>
        <begin position="1"/>
        <end position="30"/>
    </location>
</feature>
<accession>A0AAW5PMD3</accession>
<feature type="chain" id="PRO_5043330509" evidence="1">
    <location>
        <begin position="31"/>
        <end position="172"/>
    </location>
</feature>
<dbReference type="RefSeq" id="WP_259261518.1">
    <property type="nucleotide sequence ID" value="NZ_JANUEK010000007.1"/>
</dbReference>
<keyword evidence="1" id="KW-0732">Signal</keyword>
<comment type="caution">
    <text evidence="2">The sequence shown here is derived from an EMBL/GenBank/DDBJ whole genome shotgun (WGS) entry which is preliminary data.</text>
</comment>
<sequence>MQSSFRSLPGSYVRVALCLSLLGIVGAAFADPEVPESPQSAQSPECAAFYIDIPSAGNRIANLMMGSVVGKAAWMDQLKALMARGAEPPMTRLVVAGESEDVTRKAVQSALDTFKQQRLSHLTLTVVGKAPKMQGLQSTAEQSGITFRAVPPEPSAASPASRADAYLQGVCD</sequence>
<dbReference type="Proteomes" id="UP001320691">
    <property type="component" value="Unassembled WGS sequence"/>
</dbReference>
<dbReference type="EMBL" id="JANUEK010000007">
    <property type="protein sequence ID" value="MCS4280920.1"/>
    <property type="molecule type" value="Genomic_DNA"/>
</dbReference>
<evidence type="ECO:0000313" key="3">
    <source>
        <dbReference type="Proteomes" id="UP001320691"/>
    </source>
</evidence>
<evidence type="ECO:0000313" key="2">
    <source>
        <dbReference type="EMBL" id="MCS4280920.1"/>
    </source>
</evidence>
<evidence type="ECO:0000256" key="1">
    <source>
        <dbReference type="SAM" id="SignalP"/>
    </source>
</evidence>
<proteinExistence type="predicted"/>
<organism evidence="2 3">
    <name type="scientific">Stenotrophomonas rhizophila</name>
    <dbReference type="NCBI Taxonomy" id="216778"/>
    <lineage>
        <taxon>Bacteria</taxon>
        <taxon>Pseudomonadati</taxon>
        <taxon>Pseudomonadota</taxon>
        <taxon>Gammaproteobacteria</taxon>
        <taxon>Lysobacterales</taxon>
        <taxon>Lysobacteraceae</taxon>
        <taxon>Stenotrophomonas</taxon>
    </lineage>
</organism>
<protein>
    <submittedName>
        <fullName evidence="2">Uncharacterized protein</fullName>
    </submittedName>
</protein>
<name>A0AAW5PMD3_9GAMM</name>
<reference evidence="2" key="1">
    <citation type="submission" date="2022-08" db="EMBL/GenBank/DDBJ databases">
        <title>Genomic analyses of the natural microbiome of Caenorhabditis elegans.</title>
        <authorList>
            <person name="Samuel B."/>
        </authorList>
    </citation>
    <scope>NUCLEOTIDE SEQUENCE</scope>
    <source>
        <strain evidence="2">BIGb0277</strain>
    </source>
</reference>
<dbReference type="AlphaFoldDB" id="A0AAW5PMD3"/>